<dbReference type="Proteomes" id="UP000196655">
    <property type="component" value="Unassembled WGS sequence"/>
</dbReference>
<name>A0A211ZFD9_9PROT</name>
<evidence type="ECO:0000313" key="2">
    <source>
        <dbReference type="EMBL" id="OWJ63884.1"/>
    </source>
</evidence>
<evidence type="ECO:0008006" key="4">
    <source>
        <dbReference type="Google" id="ProtNLM"/>
    </source>
</evidence>
<evidence type="ECO:0000256" key="1">
    <source>
        <dbReference type="SAM" id="Phobius"/>
    </source>
</evidence>
<evidence type="ECO:0000313" key="3">
    <source>
        <dbReference type="Proteomes" id="UP000196655"/>
    </source>
</evidence>
<reference evidence="3" key="1">
    <citation type="submission" date="2017-05" db="EMBL/GenBank/DDBJ databases">
        <authorList>
            <person name="Macchi M."/>
            <person name="Festa S."/>
            <person name="Coppotelli B.M."/>
            <person name="Morelli I.S."/>
        </authorList>
    </citation>
    <scope>NUCLEOTIDE SEQUENCE [LARGE SCALE GENOMIC DNA]</scope>
    <source>
        <strain evidence="3">I</strain>
    </source>
</reference>
<protein>
    <recommendedName>
        <fullName evidence="4">Glycerol-3-phosphate ABC transporter</fullName>
    </recommendedName>
</protein>
<feature type="transmembrane region" description="Helical" evidence="1">
    <location>
        <begin position="29"/>
        <end position="48"/>
    </location>
</feature>
<dbReference type="OrthoDB" id="5420630at2"/>
<dbReference type="EMBL" id="NHON01000076">
    <property type="protein sequence ID" value="OWJ63884.1"/>
    <property type="molecule type" value="Genomic_DNA"/>
</dbReference>
<dbReference type="RefSeq" id="WP_088155071.1">
    <property type="nucleotide sequence ID" value="NZ_NHON01000076.1"/>
</dbReference>
<feature type="transmembrane region" description="Helical" evidence="1">
    <location>
        <begin position="68"/>
        <end position="85"/>
    </location>
</feature>
<dbReference type="Pfam" id="PF09928">
    <property type="entry name" value="DUF2160"/>
    <property type="match status" value="1"/>
</dbReference>
<keyword evidence="3" id="KW-1185">Reference proteome</keyword>
<dbReference type="STRING" id="1122125.GCA_000423185_01566"/>
<sequence length="108" mass="11782">MEGILDTLDAPIAWLGKNFAWMAWTAPTAWFFTGIALILVGMTVWQVAAPSVPRRGLLPLTTTRGDRLFIGLLGAAYIHLAWIGLASGSLWYGFAIAVAWMIAVMRFG</sequence>
<accession>A0A211ZFD9</accession>
<organism evidence="2 3">
    <name type="scientific">Inquilinus limosus</name>
    <dbReference type="NCBI Taxonomy" id="171674"/>
    <lineage>
        <taxon>Bacteria</taxon>
        <taxon>Pseudomonadati</taxon>
        <taxon>Pseudomonadota</taxon>
        <taxon>Alphaproteobacteria</taxon>
        <taxon>Rhodospirillales</taxon>
        <taxon>Rhodospirillaceae</taxon>
        <taxon>Inquilinus</taxon>
    </lineage>
</organism>
<keyword evidence="1" id="KW-0812">Transmembrane</keyword>
<proteinExistence type="predicted"/>
<gene>
    <name evidence="2" type="ORF">BWR60_27660</name>
</gene>
<feature type="transmembrane region" description="Helical" evidence="1">
    <location>
        <begin position="91"/>
        <end position="107"/>
    </location>
</feature>
<comment type="caution">
    <text evidence="2">The sequence shown here is derived from an EMBL/GenBank/DDBJ whole genome shotgun (WGS) entry which is preliminary data.</text>
</comment>
<keyword evidence="1" id="KW-0472">Membrane</keyword>
<keyword evidence="1" id="KW-1133">Transmembrane helix</keyword>
<dbReference type="AlphaFoldDB" id="A0A211ZFD9"/>
<dbReference type="InterPro" id="IPR018678">
    <property type="entry name" value="DUF2160_TM"/>
</dbReference>